<feature type="transmembrane region" description="Helical" evidence="7">
    <location>
        <begin position="377"/>
        <end position="396"/>
    </location>
</feature>
<feature type="transmembrane region" description="Helical" evidence="7">
    <location>
        <begin position="179"/>
        <end position="197"/>
    </location>
</feature>
<keyword evidence="2" id="KW-1003">Cell membrane</keyword>
<evidence type="ECO:0000256" key="4">
    <source>
        <dbReference type="ARBA" id="ARBA00022989"/>
    </source>
</evidence>
<gene>
    <name evidence="9" type="ORF">GCM10010468_03780</name>
</gene>
<evidence type="ECO:0000259" key="8">
    <source>
        <dbReference type="Pfam" id="PF05425"/>
    </source>
</evidence>
<dbReference type="EMBL" id="BAAAUV010000001">
    <property type="protein sequence ID" value="GAA3194129.1"/>
    <property type="molecule type" value="Genomic_DNA"/>
</dbReference>
<evidence type="ECO:0000313" key="10">
    <source>
        <dbReference type="Proteomes" id="UP001501237"/>
    </source>
</evidence>
<feature type="region of interest" description="Disordered" evidence="6">
    <location>
        <begin position="827"/>
        <end position="911"/>
    </location>
</feature>
<evidence type="ECO:0000256" key="2">
    <source>
        <dbReference type="ARBA" id="ARBA00022475"/>
    </source>
</evidence>
<feature type="transmembrane region" description="Helical" evidence="7">
    <location>
        <begin position="522"/>
        <end position="547"/>
    </location>
</feature>
<feature type="domain" description="Copper resistance protein D" evidence="8">
    <location>
        <begin position="239"/>
        <end position="335"/>
    </location>
</feature>
<feature type="region of interest" description="Disordered" evidence="6">
    <location>
        <begin position="766"/>
        <end position="806"/>
    </location>
</feature>
<evidence type="ECO:0000256" key="6">
    <source>
        <dbReference type="SAM" id="MobiDB-lite"/>
    </source>
</evidence>
<dbReference type="InterPro" id="IPR008457">
    <property type="entry name" value="Cu-R_CopD_dom"/>
</dbReference>
<dbReference type="InterPro" id="IPR019108">
    <property type="entry name" value="Caa3_assmbl_CtaG-rel"/>
</dbReference>
<dbReference type="PANTHER" id="PTHR34820">
    <property type="entry name" value="INNER MEMBRANE PROTEIN YEBZ"/>
    <property type="match status" value="1"/>
</dbReference>
<feature type="transmembrane region" description="Helical" evidence="7">
    <location>
        <begin position="277"/>
        <end position="296"/>
    </location>
</feature>
<dbReference type="PANTHER" id="PTHR34820:SF4">
    <property type="entry name" value="INNER MEMBRANE PROTEIN YEBZ"/>
    <property type="match status" value="1"/>
</dbReference>
<feature type="transmembrane region" description="Helical" evidence="7">
    <location>
        <begin position="491"/>
        <end position="510"/>
    </location>
</feature>
<dbReference type="Pfam" id="PF09678">
    <property type="entry name" value="Caa3_CtaG"/>
    <property type="match status" value="1"/>
</dbReference>
<reference evidence="10" key="1">
    <citation type="journal article" date="2019" name="Int. J. Syst. Evol. Microbiol.">
        <title>The Global Catalogue of Microorganisms (GCM) 10K type strain sequencing project: providing services to taxonomists for standard genome sequencing and annotation.</title>
        <authorList>
            <consortium name="The Broad Institute Genomics Platform"/>
            <consortium name="The Broad Institute Genome Sequencing Center for Infectious Disease"/>
            <person name="Wu L."/>
            <person name="Ma J."/>
        </authorList>
    </citation>
    <scope>NUCLEOTIDE SEQUENCE [LARGE SCALE GENOMIC DNA]</scope>
    <source>
        <strain evidence="10">JCM 9377</strain>
    </source>
</reference>
<feature type="transmembrane region" description="Helical" evidence="7">
    <location>
        <begin position="12"/>
        <end position="34"/>
    </location>
</feature>
<feature type="transmembrane region" description="Helical" evidence="7">
    <location>
        <begin position="559"/>
        <end position="578"/>
    </location>
</feature>
<evidence type="ECO:0000313" key="9">
    <source>
        <dbReference type="EMBL" id="GAA3194129.1"/>
    </source>
</evidence>
<feature type="transmembrane region" description="Helical" evidence="7">
    <location>
        <begin position="148"/>
        <end position="167"/>
    </location>
</feature>
<feature type="transmembrane region" description="Helical" evidence="7">
    <location>
        <begin position="317"/>
        <end position="335"/>
    </location>
</feature>
<organism evidence="9 10">
    <name type="scientific">Actinocorallia longicatena</name>
    <dbReference type="NCBI Taxonomy" id="111803"/>
    <lineage>
        <taxon>Bacteria</taxon>
        <taxon>Bacillati</taxon>
        <taxon>Actinomycetota</taxon>
        <taxon>Actinomycetes</taxon>
        <taxon>Streptosporangiales</taxon>
        <taxon>Thermomonosporaceae</taxon>
        <taxon>Actinocorallia</taxon>
    </lineage>
</organism>
<name>A0ABP6PWW1_9ACTN</name>
<feature type="transmembrane region" description="Helical" evidence="7">
    <location>
        <begin position="209"/>
        <end position="232"/>
    </location>
</feature>
<accession>A0ABP6PWW1</accession>
<evidence type="ECO:0000256" key="3">
    <source>
        <dbReference type="ARBA" id="ARBA00022692"/>
    </source>
</evidence>
<feature type="compositionally biased region" description="Basic and acidic residues" evidence="6">
    <location>
        <begin position="831"/>
        <end position="841"/>
    </location>
</feature>
<comment type="subcellular location">
    <subcellularLocation>
        <location evidence="1">Cell membrane</location>
        <topology evidence="1">Multi-pass membrane protein</topology>
    </subcellularLocation>
</comment>
<keyword evidence="3 7" id="KW-0812">Transmembrane</keyword>
<evidence type="ECO:0000256" key="1">
    <source>
        <dbReference type="ARBA" id="ARBA00004651"/>
    </source>
</evidence>
<protein>
    <recommendedName>
        <fullName evidence="8">Copper resistance protein D domain-containing protein</fullName>
    </recommendedName>
</protein>
<feature type="transmembrane region" description="Helical" evidence="7">
    <location>
        <begin position="244"/>
        <end position="265"/>
    </location>
</feature>
<keyword evidence="10" id="KW-1185">Reference proteome</keyword>
<feature type="transmembrane region" description="Helical" evidence="7">
    <location>
        <begin position="605"/>
        <end position="626"/>
    </location>
</feature>
<evidence type="ECO:0000256" key="7">
    <source>
        <dbReference type="SAM" id="Phobius"/>
    </source>
</evidence>
<feature type="transmembrane region" description="Helical" evidence="7">
    <location>
        <begin position="108"/>
        <end position="128"/>
    </location>
</feature>
<dbReference type="Pfam" id="PF05425">
    <property type="entry name" value="CopD"/>
    <property type="match status" value="1"/>
</dbReference>
<sequence length="911" mass="93531">MVEETPPRPPGGTLRLGLGMAAAALVVLAFTLRFGDALRATFLPEDGTDLVQAGSYLKGMVPAAELAMNAAGTVTVGLLLAVVVFLPDDYGWLSPLAGRCLRAASTSATAWTVAALAVAVLSVADLYGKPPAEVLTGSVLSAYLTEVSQGRALLLVVVTAAALSVLAHRPRTPGGAGPLLLLAMAGLLPPAFTGHAASAANHSLAAYSLAAHVLGAAVWIGGLLVLVAAAWLLRDQLGEIVARYSRLAAVCFAVVAASGLVNAWIRLDGPHLGSRYGVLIAAKTAALAGLGGLGWWHRRVSVPALRTGQGTGVFVRVAALELVVMAATMGLAVGLSRTAPPAVAARQIGPAEAMLGFRLPGPPDPAAYASGWRWDPLFLALVTAGAVLYAMAVVRLRRDGQPWPLSRTVAWAAGLLIVLAATCSGLARYSMVLTSAHLVQHAVLSLIAPIPLLLGAPVTLALRALRPRRGGPGRTPPELLLALVHSRPLRLLTRPLAGPVLLVASLYGFYSTPLFEASLWDHSLHALAMLLFVAAGVLYLLPIIGPGSGAPRLSPAKRVALILAALPLHACSGVAIMTSDEVFAPGWYRSLARPWGTSQLRDQHLGGALALALAALASLLVLLILIRRSRRAAGSGRGVAVAGGAGGGEGADEGAEFGEGAEALAAGVGEDLEDVGLAVPDDEGDRDARLGEAVGHELGVDAQDLGRAAVDEGGRKLGEGPVDGRVQRIGGQIGEQEIVEEGQAGAGDERVEQEVGVGELGGVVEIGERGDRDDAAGRGQTVPDRLERGGEGEEAAGGVPGDHDAISGMTEIQEMPVGGEAVVDHLGQCRGGEHPVGDRQRGRPRGGRQPGDHPPMGVQPADHEPAAVQIEDDGPPVRTGRRDPRAAHPLGLEAGKGNGPRPGPARRHHDP</sequence>
<comment type="caution">
    <text evidence="9">The sequence shown here is derived from an EMBL/GenBank/DDBJ whole genome shotgun (WGS) entry which is preliminary data.</text>
</comment>
<keyword evidence="4 7" id="KW-1133">Transmembrane helix</keyword>
<dbReference type="Proteomes" id="UP001501237">
    <property type="component" value="Unassembled WGS sequence"/>
</dbReference>
<feature type="transmembrane region" description="Helical" evidence="7">
    <location>
        <begin position="442"/>
        <end position="465"/>
    </location>
</feature>
<feature type="transmembrane region" description="Helical" evidence="7">
    <location>
        <begin position="66"/>
        <end position="87"/>
    </location>
</feature>
<keyword evidence="5 7" id="KW-0472">Membrane</keyword>
<dbReference type="InterPro" id="IPR032694">
    <property type="entry name" value="CopC/D"/>
</dbReference>
<feature type="compositionally biased region" description="Basic and acidic residues" evidence="6">
    <location>
        <begin position="766"/>
        <end position="776"/>
    </location>
</feature>
<feature type="transmembrane region" description="Helical" evidence="7">
    <location>
        <begin position="408"/>
        <end position="430"/>
    </location>
</feature>
<evidence type="ECO:0000256" key="5">
    <source>
        <dbReference type="ARBA" id="ARBA00023136"/>
    </source>
</evidence>
<proteinExistence type="predicted"/>